<feature type="transmembrane region" description="Helical" evidence="7">
    <location>
        <begin position="116"/>
        <end position="136"/>
    </location>
</feature>
<comment type="similarity">
    <text evidence="2">Belongs to the UPF0718 family.</text>
</comment>
<evidence type="ECO:0000256" key="1">
    <source>
        <dbReference type="ARBA" id="ARBA00004651"/>
    </source>
</evidence>
<dbReference type="EMBL" id="AAXW01000012">
    <property type="protein sequence ID" value="EAZ91632.1"/>
    <property type="molecule type" value="Genomic_DNA"/>
</dbReference>
<reference evidence="8 9" key="1">
    <citation type="submission" date="2007-03" db="EMBL/GenBank/DDBJ databases">
        <authorList>
            <person name="Stal L."/>
            <person name="Ferriera S."/>
            <person name="Johnson J."/>
            <person name="Kravitz S."/>
            <person name="Beeson K."/>
            <person name="Sutton G."/>
            <person name="Rogers Y.-H."/>
            <person name="Friedman R."/>
            <person name="Frazier M."/>
            <person name="Venter J.C."/>
        </authorList>
    </citation>
    <scope>NUCLEOTIDE SEQUENCE [LARGE SCALE GENOMIC DNA]</scope>
    <source>
        <strain evidence="8 9">CCY0110</strain>
    </source>
</reference>
<evidence type="ECO:0000313" key="9">
    <source>
        <dbReference type="Proteomes" id="UP000003781"/>
    </source>
</evidence>
<dbReference type="OrthoDB" id="9810876at2"/>
<feature type="transmembrane region" description="Helical" evidence="7">
    <location>
        <begin position="12"/>
        <end position="36"/>
    </location>
</feature>
<keyword evidence="6 7" id="KW-0472">Membrane</keyword>
<evidence type="ECO:0000256" key="3">
    <source>
        <dbReference type="ARBA" id="ARBA00022475"/>
    </source>
</evidence>
<evidence type="ECO:0000256" key="4">
    <source>
        <dbReference type="ARBA" id="ARBA00022692"/>
    </source>
</evidence>
<dbReference type="InterPro" id="IPR005524">
    <property type="entry name" value="DUF318"/>
</dbReference>
<organism evidence="8 9">
    <name type="scientific">Crocosphaera chwakensis CCY0110</name>
    <dbReference type="NCBI Taxonomy" id="391612"/>
    <lineage>
        <taxon>Bacteria</taxon>
        <taxon>Bacillati</taxon>
        <taxon>Cyanobacteriota</taxon>
        <taxon>Cyanophyceae</taxon>
        <taxon>Oscillatoriophycideae</taxon>
        <taxon>Chroococcales</taxon>
        <taxon>Aphanothecaceae</taxon>
        <taxon>Crocosphaera</taxon>
        <taxon>Crocosphaera chwakensis</taxon>
    </lineage>
</organism>
<accession>A3IP67</accession>
<keyword evidence="9" id="KW-1185">Reference proteome</keyword>
<feature type="transmembrane region" description="Helical" evidence="7">
    <location>
        <begin position="323"/>
        <end position="344"/>
    </location>
</feature>
<evidence type="ECO:0000256" key="5">
    <source>
        <dbReference type="ARBA" id="ARBA00022989"/>
    </source>
</evidence>
<comment type="subcellular location">
    <subcellularLocation>
        <location evidence="1">Cell membrane</location>
        <topology evidence="1">Multi-pass membrane protein</topology>
    </subcellularLocation>
</comment>
<evidence type="ECO:0000256" key="6">
    <source>
        <dbReference type="ARBA" id="ARBA00023136"/>
    </source>
</evidence>
<comment type="caution">
    <text evidence="8">The sequence shown here is derived from an EMBL/GenBank/DDBJ whole genome shotgun (WGS) entry which is preliminary data.</text>
</comment>
<name>A3IP67_9CHRO</name>
<keyword evidence="5 7" id="KW-1133">Transmembrane helix</keyword>
<keyword evidence="3" id="KW-1003">Cell membrane</keyword>
<proteinExistence type="inferred from homology"/>
<dbReference type="AlphaFoldDB" id="A3IP67"/>
<dbReference type="Proteomes" id="UP000003781">
    <property type="component" value="Unassembled WGS sequence"/>
</dbReference>
<feature type="transmembrane region" description="Helical" evidence="7">
    <location>
        <begin position="48"/>
        <end position="65"/>
    </location>
</feature>
<feature type="transmembrane region" description="Helical" evidence="7">
    <location>
        <begin position="254"/>
        <end position="275"/>
    </location>
</feature>
<dbReference type="InterPro" id="IPR052923">
    <property type="entry name" value="UPF0718"/>
</dbReference>
<evidence type="ECO:0008006" key="10">
    <source>
        <dbReference type="Google" id="ProtNLM"/>
    </source>
</evidence>
<dbReference type="PANTHER" id="PTHR34184:SF4">
    <property type="entry name" value="UPF0718 PROTEIN YCGR"/>
    <property type="match status" value="1"/>
</dbReference>
<evidence type="ECO:0000256" key="7">
    <source>
        <dbReference type="SAM" id="Phobius"/>
    </source>
</evidence>
<evidence type="ECO:0000313" key="8">
    <source>
        <dbReference type="EMBL" id="EAZ91632.1"/>
    </source>
</evidence>
<sequence length="345" mass="37547">MTQLHNAFTLFLSLLVEAFPFLLLGVSLSSALLLFIDEGKLIASLPKNPLLGAIAGSCIGFLFPVCECGNVPVARRFLMQGLPNSAAIGFLLAAPTINPIVIWSTWVAFRGQPEIVFYRVLFSLIIAITIGCIFSVQKDPRPMLQPLLAQRITQLSRQPRFARSAKKEPNLKESMLLQSGTFLLGTGNGLMRLDETSAATLTLSRDQSSVTVKRLKLFLENVTQELRELGGMLILGSAIAACLQVFVPREIVLSLGQGTISSILAMMLLAAIVSICSTVDAFFALSFASTFTTSSLLGFLVFGPMIDIKAIGLMLSIFQPRMIVYLFALAAQLTFILALFHSYFL</sequence>
<dbReference type="eggNOG" id="COG0701">
    <property type="taxonomic scope" value="Bacteria"/>
</dbReference>
<keyword evidence="4 7" id="KW-0812">Transmembrane</keyword>
<gene>
    <name evidence="8" type="ORF">CY0110_25913</name>
</gene>
<dbReference type="GO" id="GO:0005886">
    <property type="term" value="C:plasma membrane"/>
    <property type="evidence" value="ECO:0007669"/>
    <property type="project" value="UniProtKB-SubCell"/>
</dbReference>
<protein>
    <recommendedName>
        <fullName evidence="10">Permease</fullName>
    </recommendedName>
</protein>
<feature type="transmembrane region" description="Helical" evidence="7">
    <location>
        <begin position="85"/>
        <end position="109"/>
    </location>
</feature>
<evidence type="ECO:0000256" key="2">
    <source>
        <dbReference type="ARBA" id="ARBA00006386"/>
    </source>
</evidence>
<dbReference type="PANTHER" id="PTHR34184">
    <property type="entry name" value="UPF0718 PROTEIN YCGR"/>
    <property type="match status" value="1"/>
</dbReference>
<dbReference type="RefSeq" id="WP_008275188.1">
    <property type="nucleotide sequence ID" value="NZ_AAXW01000012.1"/>
</dbReference>
<feature type="transmembrane region" description="Helical" evidence="7">
    <location>
        <begin position="229"/>
        <end position="247"/>
    </location>
</feature>
<dbReference type="Pfam" id="PF03773">
    <property type="entry name" value="ArsP_1"/>
    <property type="match status" value="1"/>
</dbReference>